<dbReference type="AlphaFoldDB" id="A0A7X0X9J7"/>
<proteinExistence type="predicted"/>
<evidence type="ECO:0000313" key="2">
    <source>
        <dbReference type="Proteomes" id="UP000561617"/>
    </source>
</evidence>
<dbReference type="RefSeq" id="WP_185381610.1">
    <property type="nucleotide sequence ID" value="NZ_JAASTW010000025.1"/>
</dbReference>
<organism evidence="1 2">
    <name type="scientific">Listeria immobilis</name>
    <dbReference type="NCBI Taxonomy" id="2713502"/>
    <lineage>
        <taxon>Bacteria</taxon>
        <taxon>Bacillati</taxon>
        <taxon>Bacillota</taxon>
        <taxon>Bacilli</taxon>
        <taxon>Bacillales</taxon>
        <taxon>Listeriaceae</taxon>
        <taxon>Listeria</taxon>
    </lineage>
</organism>
<gene>
    <name evidence="1" type="ORF">HCJ38_14015</name>
</gene>
<accession>A0A7X0X9J7</accession>
<evidence type="ECO:0000313" key="1">
    <source>
        <dbReference type="EMBL" id="MBC1490103.1"/>
    </source>
</evidence>
<sequence>MGYIGTKRSVNSQFAIEDYEVPLTHFNKDLIQAFINENEEYESLRTATVKLWKYVAERIGSTSWHHTGSYYNETNHYSLSTVAEELLENKAEWEEKYKVYLESEKESRTTENIFLSVIKVQIWGGTKKHPKMVGYEQVMGVIKSDWLHAVSQAEQSKYKLSANKVEAQTNFPLEGYNELVKKYPDFKAQKRAINKKVKELFK</sequence>
<dbReference type="Proteomes" id="UP000561617">
    <property type="component" value="Unassembled WGS sequence"/>
</dbReference>
<protein>
    <submittedName>
        <fullName evidence="1">Uncharacterized protein</fullName>
    </submittedName>
</protein>
<dbReference type="EMBL" id="JAASTW010000025">
    <property type="protein sequence ID" value="MBC1490103.1"/>
    <property type="molecule type" value="Genomic_DNA"/>
</dbReference>
<name>A0A7X0X9J7_9LIST</name>
<comment type="caution">
    <text evidence="1">The sequence shown here is derived from an EMBL/GenBank/DDBJ whole genome shotgun (WGS) entry which is preliminary data.</text>
</comment>
<reference evidence="1 2" key="1">
    <citation type="submission" date="2020-03" db="EMBL/GenBank/DDBJ databases">
        <title>Soil Listeria distribution.</title>
        <authorList>
            <person name="Liao J."/>
            <person name="Wiedmann M."/>
        </authorList>
    </citation>
    <scope>NUCLEOTIDE SEQUENCE [LARGE SCALE GENOMIC DNA]</scope>
    <source>
        <strain evidence="1 2">FSL L7-1554</strain>
    </source>
</reference>